<feature type="chain" id="PRO_5043975419" evidence="2">
    <location>
        <begin position="24"/>
        <end position="403"/>
    </location>
</feature>
<accession>A0AAU8IIF4</accession>
<dbReference type="AlphaFoldDB" id="A0AAU8IIF4"/>
<dbReference type="RefSeq" id="WP_353949108.1">
    <property type="nucleotide sequence ID" value="NZ_CP159510.1"/>
</dbReference>
<evidence type="ECO:0000256" key="2">
    <source>
        <dbReference type="SAM" id="SignalP"/>
    </source>
</evidence>
<dbReference type="PROSITE" id="PS51257">
    <property type="entry name" value="PROKAR_LIPOPROTEIN"/>
    <property type="match status" value="1"/>
</dbReference>
<dbReference type="Gene3D" id="3.90.640.20">
    <property type="entry name" value="Heat-shock cognate protein, ATPase"/>
    <property type="match status" value="1"/>
</dbReference>
<feature type="signal peptide" evidence="2">
    <location>
        <begin position="1"/>
        <end position="23"/>
    </location>
</feature>
<dbReference type="InterPro" id="IPR037126">
    <property type="entry name" value="PdaC/RsiV-like_sf"/>
</dbReference>
<protein>
    <submittedName>
        <fullName evidence="5">DUF3298 and DUF4163 domain-containing protein</fullName>
    </submittedName>
</protein>
<evidence type="ECO:0000259" key="3">
    <source>
        <dbReference type="Pfam" id="PF11738"/>
    </source>
</evidence>
<evidence type="ECO:0000259" key="4">
    <source>
        <dbReference type="Pfam" id="PF13739"/>
    </source>
</evidence>
<feature type="domain" description="DUF3298" evidence="3">
    <location>
        <begin position="213"/>
        <end position="251"/>
    </location>
</feature>
<gene>
    <name evidence="5" type="ORF">ABNN70_06070</name>
</gene>
<dbReference type="InterPro" id="IPR025303">
    <property type="entry name" value="PdaC"/>
</dbReference>
<sequence length="403" mass="45254">MKRQLFIALTLALSLAVAGCARTNWSGESVNHIQEQKQEQDYEQKQNQKPGPKDIQENPRIEKHHYRTKDLEYPQIDGMVNRNAQEKMNQKLQTYVRKVYSDRIKILSQYEKDKKEFEPDAGAELPPYYSTLNYEVKYLSSEKISLLLINDIGTGGVHGNPQGTVFNFNVKTGKEVPLEDNFSSEKYLSQARHFAISYLAAHPDKYRLYDSKSFGPDDITSYYWTKEGMDFLFPPYAVAPYAAGFVSLPIPDYLMDSPDYRSLDEVNNKQKLIAAQPSFSSYQGNWAQSVGPVEQVAVNLTFSEGMPATVNINAMFGDEATTTGDMYVLFDKNGKAKADFTSKSYTAAMDAIGEPKNGKAVITLNNDTITVTVSYPAGGEDGKLKAGTYHLEKKSAETQDIIY</sequence>
<feature type="compositionally biased region" description="Basic and acidic residues" evidence="1">
    <location>
        <begin position="34"/>
        <end position="61"/>
    </location>
</feature>
<evidence type="ECO:0000256" key="1">
    <source>
        <dbReference type="SAM" id="MobiDB-lite"/>
    </source>
</evidence>
<dbReference type="Pfam" id="PF13739">
    <property type="entry name" value="PdaC"/>
    <property type="match status" value="1"/>
</dbReference>
<dbReference type="InterPro" id="IPR021729">
    <property type="entry name" value="DUF3298"/>
</dbReference>
<keyword evidence="2" id="KW-0732">Signal</keyword>
<dbReference type="Gene3D" id="3.30.565.40">
    <property type="entry name" value="Fervidobacterium nodosum Rt17-B1 like"/>
    <property type="match status" value="1"/>
</dbReference>
<reference evidence="5" key="1">
    <citation type="submission" date="2024-06" db="EMBL/GenBank/DDBJ databases">
        <authorList>
            <person name="Fan A."/>
            <person name="Zhang F.Y."/>
            <person name="Zhang L."/>
        </authorList>
    </citation>
    <scope>NUCLEOTIDE SEQUENCE</scope>
    <source>
        <strain evidence="5">Y61</strain>
    </source>
</reference>
<organism evidence="5">
    <name type="scientific">Sporolactobacillus sp. Y61</name>
    <dbReference type="NCBI Taxonomy" id="3160863"/>
    <lineage>
        <taxon>Bacteria</taxon>
        <taxon>Bacillati</taxon>
        <taxon>Bacillota</taxon>
        <taxon>Bacilli</taxon>
        <taxon>Bacillales</taxon>
        <taxon>Sporolactobacillaceae</taxon>
        <taxon>Sporolactobacillus</taxon>
    </lineage>
</organism>
<name>A0AAU8IIF4_9BACL</name>
<evidence type="ECO:0000313" key="5">
    <source>
        <dbReference type="EMBL" id="XCJ18024.1"/>
    </source>
</evidence>
<dbReference type="Pfam" id="PF11738">
    <property type="entry name" value="DUF3298"/>
    <property type="match status" value="1"/>
</dbReference>
<proteinExistence type="predicted"/>
<feature type="domain" description="Deacetylase PdaC" evidence="4">
    <location>
        <begin position="69"/>
        <end position="160"/>
    </location>
</feature>
<dbReference type="EMBL" id="CP159510">
    <property type="protein sequence ID" value="XCJ18024.1"/>
    <property type="molecule type" value="Genomic_DNA"/>
</dbReference>
<feature type="region of interest" description="Disordered" evidence="1">
    <location>
        <begin position="31"/>
        <end position="62"/>
    </location>
</feature>